<dbReference type="InterPro" id="IPR029063">
    <property type="entry name" value="SAM-dependent_MTases_sf"/>
</dbReference>
<dbReference type="AlphaFoldDB" id="A0A1I3KG96"/>
<dbReference type="PANTHER" id="PTHR44307">
    <property type="entry name" value="PHOSPHOETHANOLAMINE METHYLTRANSFERASE"/>
    <property type="match status" value="1"/>
</dbReference>
<evidence type="ECO:0000256" key="5">
    <source>
        <dbReference type="ARBA" id="ARBA00047622"/>
    </source>
</evidence>
<dbReference type="OrthoDB" id="9765084at2"/>
<name>A0A1I3KG96_9PSEU</name>
<dbReference type="RefSeq" id="WP_091504032.1">
    <property type="nucleotide sequence ID" value="NZ_FORP01000001.1"/>
</dbReference>
<accession>A0A1I3KG96</accession>
<proteinExistence type="predicted"/>
<sequence>MDERRVTSAAELFDAIGAGYEDAFGRPPILTRAVRELLAVLPPGARVLDIGSGTGRPVAAELAAAGCRVTGLDVSPVMVELATRNVPDARFELADVRTWTSPPASWDAVCAYFPFLQMPRADTEAVLARVAEWLVPGGYLSLITVPMDAEDVPVEFLGHQVRLTSFAAPDLEARVAAAGLTVLSTHSEVFAPDQPGASPEEHLLLTARR</sequence>
<dbReference type="PANTHER" id="PTHR44307:SF2">
    <property type="entry name" value="PHOSPHOETHANOLAMINE METHYLTRANSFERASE ISOFORM X1"/>
    <property type="match status" value="1"/>
</dbReference>
<gene>
    <name evidence="7" type="ORF">SAMN05421835_101548</name>
</gene>
<evidence type="ECO:0000256" key="2">
    <source>
        <dbReference type="ARBA" id="ARBA00022603"/>
    </source>
</evidence>
<organism evidence="7 8">
    <name type="scientific">Amycolatopsis sacchari</name>
    <dbReference type="NCBI Taxonomy" id="115433"/>
    <lineage>
        <taxon>Bacteria</taxon>
        <taxon>Bacillati</taxon>
        <taxon>Actinomycetota</taxon>
        <taxon>Actinomycetes</taxon>
        <taxon>Pseudonocardiales</taxon>
        <taxon>Pseudonocardiaceae</taxon>
        <taxon>Amycolatopsis</taxon>
    </lineage>
</organism>
<dbReference type="STRING" id="115433.SAMN05421835_101548"/>
<evidence type="ECO:0000313" key="8">
    <source>
        <dbReference type="Proteomes" id="UP000199025"/>
    </source>
</evidence>
<dbReference type="SUPFAM" id="SSF53335">
    <property type="entry name" value="S-adenosyl-L-methionine-dependent methyltransferases"/>
    <property type="match status" value="1"/>
</dbReference>
<comment type="catalytic activity">
    <reaction evidence="5">
        <text>phosphoethanolamine + S-adenosyl-L-methionine = N-methylethanolamine phosphate + S-adenosyl-L-homocysteine + H(+)</text>
        <dbReference type="Rhea" id="RHEA:20365"/>
        <dbReference type="ChEBI" id="CHEBI:15378"/>
        <dbReference type="ChEBI" id="CHEBI:57781"/>
        <dbReference type="ChEBI" id="CHEBI:57856"/>
        <dbReference type="ChEBI" id="CHEBI:58190"/>
        <dbReference type="ChEBI" id="CHEBI:59789"/>
        <dbReference type="EC" id="2.1.1.103"/>
    </reaction>
    <physiologicalReaction direction="left-to-right" evidence="5">
        <dbReference type="Rhea" id="RHEA:20366"/>
    </physiologicalReaction>
</comment>
<dbReference type="Gene3D" id="3.40.50.150">
    <property type="entry name" value="Vaccinia Virus protein VP39"/>
    <property type="match status" value="1"/>
</dbReference>
<evidence type="ECO:0000313" key="7">
    <source>
        <dbReference type="EMBL" id="SFI71522.1"/>
    </source>
</evidence>
<dbReference type="GO" id="GO:0000234">
    <property type="term" value="F:phosphoethanolamine N-methyltransferase activity"/>
    <property type="evidence" value="ECO:0007669"/>
    <property type="project" value="UniProtKB-EC"/>
</dbReference>
<dbReference type="CDD" id="cd02440">
    <property type="entry name" value="AdoMet_MTases"/>
    <property type="match status" value="1"/>
</dbReference>
<keyword evidence="3 7" id="KW-0808">Transferase</keyword>
<dbReference type="EMBL" id="FORP01000001">
    <property type="protein sequence ID" value="SFI71522.1"/>
    <property type="molecule type" value="Genomic_DNA"/>
</dbReference>
<dbReference type="Proteomes" id="UP000199025">
    <property type="component" value="Unassembled WGS sequence"/>
</dbReference>
<protein>
    <submittedName>
        <fullName evidence="7">Methyltransferase domain-containing protein</fullName>
    </submittedName>
</protein>
<dbReference type="InterPro" id="IPR041698">
    <property type="entry name" value="Methyltransf_25"/>
</dbReference>
<dbReference type="GO" id="GO:0032259">
    <property type="term" value="P:methylation"/>
    <property type="evidence" value="ECO:0007669"/>
    <property type="project" value="UniProtKB-KW"/>
</dbReference>
<evidence type="ECO:0000259" key="6">
    <source>
        <dbReference type="Pfam" id="PF13649"/>
    </source>
</evidence>
<comment type="pathway">
    <text evidence="1">Lipid metabolism.</text>
</comment>
<reference evidence="7 8" key="1">
    <citation type="submission" date="2016-10" db="EMBL/GenBank/DDBJ databases">
        <authorList>
            <person name="de Groot N.N."/>
        </authorList>
    </citation>
    <scope>NUCLEOTIDE SEQUENCE [LARGE SCALE GENOMIC DNA]</scope>
    <source>
        <strain evidence="7 8">DSM 44468</strain>
    </source>
</reference>
<evidence type="ECO:0000256" key="3">
    <source>
        <dbReference type="ARBA" id="ARBA00022679"/>
    </source>
</evidence>
<evidence type="ECO:0000256" key="1">
    <source>
        <dbReference type="ARBA" id="ARBA00005189"/>
    </source>
</evidence>
<feature type="domain" description="Methyltransferase" evidence="6">
    <location>
        <begin position="47"/>
        <end position="138"/>
    </location>
</feature>
<keyword evidence="8" id="KW-1185">Reference proteome</keyword>
<comment type="pathway">
    <text evidence="4">Phospholipid metabolism.</text>
</comment>
<dbReference type="Pfam" id="PF13649">
    <property type="entry name" value="Methyltransf_25"/>
    <property type="match status" value="1"/>
</dbReference>
<keyword evidence="2 7" id="KW-0489">Methyltransferase</keyword>
<evidence type="ECO:0000256" key="4">
    <source>
        <dbReference type="ARBA" id="ARBA00025707"/>
    </source>
</evidence>